<organism evidence="1 2">
    <name type="scientific">Durusdinium trenchii</name>
    <dbReference type="NCBI Taxonomy" id="1381693"/>
    <lineage>
        <taxon>Eukaryota</taxon>
        <taxon>Sar</taxon>
        <taxon>Alveolata</taxon>
        <taxon>Dinophyceae</taxon>
        <taxon>Suessiales</taxon>
        <taxon>Symbiodiniaceae</taxon>
        <taxon>Durusdinium</taxon>
    </lineage>
</organism>
<name>A0ABP0NSZ0_9DINO</name>
<dbReference type="EMBL" id="CAXAMN010022151">
    <property type="protein sequence ID" value="CAK9066910.1"/>
    <property type="molecule type" value="Genomic_DNA"/>
</dbReference>
<evidence type="ECO:0000313" key="2">
    <source>
        <dbReference type="Proteomes" id="UP001642484"/>
    </source>
</evidence>
<keyword evidence="2" id="KW-1185">Reference proteome</keyword>
<evidence type="ECO:0000313" key="1">
    <source>
        <dbReference type="EMBL" id="CAK9066910.1"/>
    </source>
</evidence>
<proteinExistence type="predicted"/>
<reference evidence="1 2" key="1">
    <citation type="submission" date="2024-02" db="EMBL/GenBank/DDBJ databases">
        <authorList>
            <person name="Chen Y."/>
            <person name="Shah S."/>
            <person name="Dougan E. K."/>
            <person name="Thang M."/>
            <person name="Chan C."/>
        </authorList>
    </citation>
    <scope>NUCLEOTIDE SEQUENCE [LARGE SCALE GENOMIC DNA]</scope>
</reference>
<sequence length="269" mass="29821">MIGTHVSGDERLFNRALEDKELTSFKDEASGIEYYSFRKLQAVDLHASEQGEHVRGYKKLGKDQAYTLGALMTKMKWDFKMIKAEEKSLDKDGEIPKGFEALASKAKDAVERLLKEGKKIANQIGGKALIKNGSTMLTGHLNDLNHWSMFQELPNKSMPSKTTLESFVGKIAVDVDRFNGEINVGLKLVGTEALHLARLLSDHAYASSSWEILMGGYSVLLSLFTKKNIKQPMVRSCSPYLMAQIAPHGSKPLPNILTEVEEFAASSDP</sequence>
<gene>
    <name evidence="1" type="ORF">CCMP2556_LOCUS32878</name>
</gene>
<protein>
    <submittedName>
        <fullName evidence="1">Uncharacterized protein</fullName>
    </submittedName>
</protein>
<dbReference type="Proteomes" id="UP001642484">
    <property type="component" value="Unassembled WGS sequence"/>
</dbReference>
<accession>A0ABP0NSZ0</accession>
<comment type="caution">
    <text evidence="1">The sequence shown here is derived from an EMBL/GenBank/DDBJ whole genome shotgun (WGS) entry which is preliminary data.</text>
</comment>